<dbReference type="AlphaFoldDB" id="A0A6C2UG50"/>
<organism evidence="1 2">
    <name type="scientific">Pontiella sulfatireligans</name>
    <dbReference type="NCBI Taxonomy" id="2750658"/>
    <lineage>
        <taxon>Bacteria</taxon>
        <taxon>Pseudomonadati</taxon>
        <taxon>Kiritimatiellota</taxon>
        <taxon>Kiritimatiellia</taxon>
        <taxon>Kiritimatiellales</taxon>
        <taxon>Pontiellaceae</taxon>
        <taxon>Pontiella</taxon>
    </lineage>
</organism>
<sequence length="50" mass="5893">MPQFGKKAKFQLGFERFPVWEFGLLQGVKRPSLFRTSLVSYVERITVELM</sequence>
<keyword evidence="2" id="KW-1185">Reference proteome</keyword>
<dbReference type="Proteomes" id="UP000346198">
    <property type="component" value="Unassembled WGS sequence"/>
</dbReference>
<proteinExistence type="predicted"/>
<dbReference type="EMBL" id="CAAHFH010000001">
    <property type="protein sequence ID" value="VGO19192.1"/>
    <property type="molecule type" value="Genomic_DNA"/>
</dbReference>
<evidence type="ECO:0000313" key="2">
    <source>
        <dbReference type="Proteomes" id="UP000346198"/>
    </source>
</evidence>
<name>A0A6C2UG50_9BACT</name>
<evidence type="ECO:0000313" key="1">
    <source>
        <dbReference type="EMBL" id="VGO19192.1"/>
    </source>
</evidence>
<reference evidence="1 2" key="1">
    <citation type="submission" date="2019-04" db="EMBL/GenBank/DDBJ databases">
        <authorList>
            <person name="Van Vliet M D."/>
        </authorList>
    </citation>
    <scope>NUCLEOTIDE SEQUENCE [LARGE SCALE GENOMIC DNA]</scope>
    <source>
        <strain evidence="1 2">F21</strain>
    </source>
</reference>
<protein>
    <submittedName>
        <fullName evidence="1">Uncharacterized protein</fullName>
    </submittedName>
</protein>
<gene>
    <name evidence="1" type="ORF">SCARR_01249</name>
</gene>
<accession>A0A6C2UG50</accession>